<keyword evidence="1" id="KW-1133">Transmembrane helix</keyword>
<evidence type="ECO:0000313" key="2">
    <source>
        <dbReference type="EMBL" id="GAI54114.1"/>
    </source>
</evidence>
<dbReference type="EMBL" id="BARV01035129">
    <property type="protein sequence ID" value="GAI54114.1"/>
    <property type="molecule type" value="Genomic_DNA"/>
</dbReference>
<dbReference type="AlphaFoldDB" id="X1REV3"/>
<feature type="transmembrane region" description="Helical" evidence="1">
    <location>
        <begin position="166"/>
        <end position="187"/>
    </location>
</feature>
<feature type="transmembrane region" description="Helical" evidence="1">
    <location>
        <begin position="65"/>
        <end position="88"/>
    </location>
</feature>
<evidence type="ECO:0000256" key="1">
    <source>
        <dbReference type="SAM" id="Phobius"/>
    </source>
</evidence>
<organism evidence="2">
    <name type="scientific">marine sediment metagenome</name>
    <dbReference type="NCBI Taxonomy" id="412755"/>
    <lineage>
        <taxon>unclassified sequences</taxon>
        <taxon>metagenomes</taxon>
        <taxon>ecological metagenomes</taxon>
    </lineage>
</organism>
<name>X1REV3_9ZZZZ</name>
<accession>X1REV3</accession>
<gene>
    <name evidence="2" type="ORF">S06H3_54862</name>
</gene>
<keyword evidence="1" id="KW-0812">Transmembrane</keyword>
<feature type="transmembrane region" description="Helical" evidence="1">
    <location>
        <begin position="37"/>
        <end position="59"/>
    </location>
</feature>
<reference evidence="2" key="1">
    <citation type="journal article" date="2014" name="Front. Microbiol.">
        <title>High frequency of phylogenetically diverse reductive dehalogenase-homologous genes in deep subseafloor sedimentary metagenomes.</title>
        <authorList>
            <person name="Kawai M."/>
            <person name="Futagami T."/>
            <person name="Toyoda A."/>
            <person name="Takaki Y."/>
            <person name="Nishi S."/>
            <person name="Hori S."/>
            <person name="Arai W."/>
            <person name="Tsubouchi T."/>
            <person name="Morono Y."/>
            <person name="Uchiyama I."/>
            <person name="Ito T."/>
            <person name="Fujiyama A."/>
            <person name="Inagaki F."/>
            <person name="Takami H."/>
        </authorList>
    </citation>
    <scope>NUCLEOTIDE SEQUENCE</scope>
    <source>
        <strain evidence="2">Expedition CK06-06</strain>
    </source>
</reference>
<sequence length="197" mass="22526">MTNIEQLHKYSDFISLKFSNLRRGFAGHILIKGIFRALSLIISIAFLIVLAEGFLYLNMNIRNPILIFFSVFGFIFLITPFLLSIMVIRNRMTSFSDFRLAEMIGKKYENVKDSLFNVLQLRDMVVNGEKGFSSALVVKSMENIAKKIETHSFKTIIPRHDVKKGFHLFLGNVVLVCLLFAISPNFFSSSANRLLHP</sequence>
<comment type="caution">
    <text evidence="2">The sequence shown here is derived from an EMBL/GenBank/DDBJ whole genome shotgun (WGS) entry which is preliminary data.</text>
</comment>
<keyword evidence="1" id="KW-0472">Membrane</keyword>
<protein>
    <submittedName>
        <fullName evidence="2">Uncharacterized protein</fullName>
    </submittedName>
</protein>
<proteinExistence type="predicted"/>